<keyword evidence="8" id="KW-0851">Voltage-gated channel</keyword>
<dbReference type="PROSITE" id="PS50234">
    <property type="entry name" value="VWFA"/>
    <property type="match status" value="1"/>
</dbReference>
<evidence type="ECO:0000256" key="8">
    <source>
        <dbReference type="ARBA" id="ARBA00022882"/>
    </source>
</evidence>
<keyword evidence="6" id="KW-0732">Signal</keyword>
<evidence type="ECO:0000256" key="12">
    <source>
        <dbReference type="ARBA" id="ARBA00023180"/>
    </source>
</evidence>
<keyword evidence="7" id="KW-0106">Calcium</keyword>
<comment type="caution">
    <text evidence="15">The sequence shown here is derived from an EMBL/GenBank/DDBJ whole genome shotgun (WGS) entry which is preliminary data.</text>
</comment>
<evidence type="ECO:0000256" key="2">
    <source>
        <dbReference type="ARBA" id="ARBA00022448"/>
    </source>
</evidence>
<dbReference type="PANTHER" id="PTHR10166:SF63">
    <property type="entry name" value="STRAIGHTJACKET, ISOFORM C"/>
    <property type="match status" value="1"/>
</dbReference>
<dbReference type="Pfam" id="PF08399">
    <property type="entry name" value="VWA_N"/>
    <property type="match status" value="1"/>
</dbReference>
<keyword evidence="5" id="KW-0812">Transmembrane</keyword>
<dbReference type="SUPFAM" id="SSF53300">
    <property type="entry name" value="vWA-like"/>
    <property type="match status" value="1"/>
</dbReference>
<evidence type="ECO:0000256" key="5">
    <source>
        <dbReference type="ARBA" id="ARBA00022692"/>
    </source>
</evidence>
<gene>
    <name evidence="15" type="ORF">NQ317_000604</name>
</gene>
<dbReference type="Pfam" id="PF00092">
    <property type="entry name" value="VWA"/>
    <property type="match status" value="1"/>
</dbReference>
<dbReference type="Gene3D" id="3.40.50.410">
    <property type="entry name" value="von Willebrand factor, type A domain"/>
    <property type="match status" value="1"/>
</dbReference>
<accession>A0ABQ9J9U2</accession>
<keyword evidence="10" id="KW-0406">Ion transport</keyword>
<dbReference type="Gene3D" id="3.30.450.20">
    <property type="entry name" value="PAS domain"/>
    <property type="match status" value="1"/>
</dbReference>
<keyword evidence="11" id="KW-0472">Membrane</keyword>
<dbReference type="PANTHER" id="PTHR10166">
    <property type="entry name" value="VOLTAGE-DEPENDENT CALCIUM CHANNEL SUBUNIT ALPHA-2/DELTA-RELATED"/>
    <property type="match status" value="1"/>
</dbReference>
<dbReference type="InterPro" id="IPR002035">
    <property type="entry name" value="VWF_A"/>
</dbReference>
<dbReference type="Proteomes" id="UP001162164">
    <property type="component" value="Unassembled WGS sequence"/>
</dbReference>
<evidence type="ECO:0000256" key="6">
    <source>
        <dbReference type="ARBA" id="ARBA00022729"/>
    </source>
</evidence>
<keyword evidence="4" id="KW-0107">Calcium channel</keyword>
<protein>
    <recommendedName>
        <fullName evidence="14">VWFA domain-containing protein</fullName>
    </recommendedName>
</protein>
<evidence type="ECO:0000256" key="11">
    <source>
        <dbReference type="ARBA" id="ARBA00023136"/>
    </source>
</evidence>
<keyword evidence="2" id="KW-0813">Transport</keyword>
<keyword evidence="9" id="KW-1133">Transmembrane helix</keyword>
<keyword evidence="3" id="KW-0109">Calcium transport</keyword>
<dbReference type="InterPro" id="IPR013608">
    <property type="entry name" value="VWA_N"/>
</dbReference>
<evidence type="ECO:0000256" key="3">
    <source>
        <dbReference type="ARBA" id="ARBA00022568"/>
    </source>
</evidence>
<dbReference type="EMBL" id="JAPWTJ010000914">
    <property type="protein sequence ID" value="KAJ8974898.1"/>
    <property type="molecule type" value="Genomic_DNA"/>
</dbReference>
<sequence>MTREDEVEKKIAEYAEFLSFHRNNESLFANSSYDFYHSDNLTDTERNPELEEEISNDILLDECYWMCQQINPPDLSDNIFSEKMYRDQLFSRRKNEKGSDCVCKNLPIIDRTSKDYQRLPMQYDDRFDEKVNLNLSIPKIAVNVYHREQSILEGVRWSEPLDLVFKDNFVNDPTLTWQYFASPRGFMRHYPAVQWSNENYDKTYDFRTRTWFTEAITSPKDVIILLDRSGSMEGKRRAMSQQIVNQILDTLNDNDFINVYTFTNTTEPLVDCFNDTLVQANEENLRLLRENLPVYIEEFAADLSIGLRKAFEILEKFRTTTNSAQCNQAIMVITEGIDYYYDKDILRVHNKDKDFPVRIFTYQLGDDQGDADELEWLACTNMGWWANMTDMGDIREKNDKKNPRRFIWSYLHVDLADRRLSNWLWKKYEGIRQRQIFLDHVKRNMYRLKKLFTSSDHMLLQATHDYMEYEKEINYKYMTTISLPVYGRHMYENELIGVAGIDIQLNLFRAQIDYHRIGVNGYAFVVTNNGYVLFHPDHRTQFKKILKPTFNRVDIAEVEILDDDNEPRLFGKPIIKLREKLVNQNVFGEVTLNVKYPLHDMKRLMLAKRHYFLAQIGPFTLGIVLPNKYGFAKINKSDIELPPWRNSYTELLKGNWKAHPEW</sequence>
<evidence type="ECO:0000259" key="14">
    <source>
        <dbReference type="PROSITE" id="PS50234"/>
    </source>
</evidence>
<proteinExistence type="predicted"/>
<evidence type="ECO:0000256" key="9">
    <source>
        <dbReference type="ARBA" id="ARBA00022989"/>
    </source>
</evidence>
<evidence type="ECO:0000256" key="10">
    <source>
        <dbReference type="ARBA" id="ARBA00023065"/>
    </source>
</evidence>
<evidence type="ECO:0000256" key="7">
    <source>
        <dbReference type="ARBA" id="ARBA00022837"/>
    </source>
</evidence>
<keyword evidence="12" id="KW-0325">Glycoprotein</keyword>
<evidence type="ECO:0000313" key="16">
    <source>
        <dbReference type="Proteomes" id="UP001162164"/>
    </source>
</evidence>
<dbReference type="InterPro" id="IPR036465">
    <property type="entry name" value="vWFA_dom_sf"/>
</dbReference>
<feature type="domain" description="VWFA" evidence="14">
    <location>
        <begin position="221"/>
        <end position="411"/>
    </location>
</feature>
<keyword evidence="13" id="KW-0407">Ion channel</keyword>
<dbReference type="SMART" id="SM00327">
    <property type="entry name" value="VWA"/>
    <property type="match status" value="1"/>
</dbReference>
<reference evidence="15" key="1">
    <citation type="journal article" date="2023" name="Insect Mol. Biol.">
        <title>Genome sequencing provides insights into the evolution of gene families encoding plant cell wall-degrading enzymes in longhorned beetles.</title>
        <authorList>
            <person name="Shin N.R."/>
            <person name="Okamura Y."/>
            <person name="Kirsch R."/>
            <person name="Pauchet Y."/>
        </authorList>
    </citation>
    <scope>NUCLEOTIDE SEQUENCE</scope>
    <source>
        <strain evidence="15">MMC_N1</strain>
    </source>
</reference>
<evidence type="ECO:0000256" key="1">
    <source>
        <dbReference type="ARBA" id="ARBA00004479"/>
    </source>
</evidence>
<name>A0ABQ9J9U2_9CUCU</name>
<evidence type="ECO:0000256" key="13">
    <source>
        <dbReference type="ARBA" id="ARBA00023303"/>
    </source>
</evidence>
<dbReference type="InterPro" id="IPR051173">
    <property type="entry name" value="Ca_channel_alpha-2/delta"/>
</dbReference>
<keyword evidence="16" id="KW-1185">Reference proteome</keyword>
<evidence type="ECO:0000313" key="15">
    <source>
        <dbReference type="EMBL" id="KAJ8974898.1"/>
    </source>
</evidence>
<evidence type="ECO:0000256" key="4">
    <source>
        <dbReference type="ARBA" id="ARBA00022673"/>
    </source>
</evidence>
<comment type="subcellular location">
    <subcellularLocation>
        <location evidence="1">Membrane</location>
        <topology evidence="1">Single-pass type I membrane protein</topology>
    </subcellularLocation>
</comment>
<organism evidence="15 16">
    <name type="scientific">Molorchus minor</name>
    <dbReference type="NCBI Taxonomy" id="1323400"/>
    <lineage>
        <taxon>Eukaryota</taxon>
        <taxon>Metazoa</taxon>
        <taxon>Ecdysozoa</taxon>
        <taxon>Arthropoda</taxon>
        <taxon>Hexapoda</taxon>
        <taxon>Insecta</taxon>
        <taxon>Pterygota</taxon>
        <taxon>Neoptera</taxon>
        <taxon>Endopterygota</taxon>
        <taxon>Coleoptera</taxon>
        <taxon>Polyphaga</taxon>
        <taxon>Cucujiformia</taxon>
        <taxon>Chrysomeloidea</taxon>
        <taxon>Cerambycidae</taxon>
        <taxon>Lamiinae</taxon>
        <taxon>Monochamini</taxon>
        <taxon>Molorchus</taxon>
    </lineage>
</organism>